<evidence type="ECO:0000256" key="2">
    <source>
        <dbReference type="ARBA" id="ARBA00022475"/>
    </source>
</evidence>
<dbReference type="InterPro" id="IPR025857">
    <property type="entry name" value="MacB_PCD"/>
</dbReference>
<keyword evidence="3 7" id="KW-0812">Transmembrane</keyword>
<organism evidence="10 11">
    <name type="scientific">Oceanipulchritudo coccoides</name>
    <dbReference type="NCBI Taxonomy" id="2706888"/>
    <lineage>
        <taxon>Bacteria</taxon>
        <taxon>Pseudomonadati</taxon>
        <taxon>Verrucomicrobiota</taxon>
        <taxon>Opitutia</taxon>
        <taxon>Puniceicoccales</taxon>
        <taxon>Oceanipulchritudinaceae</taxon>
        <taxon>Oceanipulchritudo</taxon>
    </lineage>
</organism>
<comment type="subcellular location">
    <subcellularLocation>
        <location evidence="1">Cell membrane</location>
        <topology evidence="1">Multi-pass membrane protein</topology>
    </subcellularLocation>
</comment>
<evidence type="ECO:0000256" key="7">
    <source>
        <dbReference type="SAM" id="Phobius"/>
    </source>
</evidence>
<name>A0A6B2LZW5_9BACT</name>
<evidence type="ECO:0000259" key="9">
    <source>
        <dbReference type="Pfam" id="PF12704"/>
    </source>
</evidence>
<dbReference type="GO" id="GO:0005886">
    <property type="term" value="C:plasma membrane"/>
    <property type="evidence" value="ECO:0007669"/>
    <property type="project" value="UniProtKB-SubCell"/>
</dbReference>
<evidence type="ECO:0000256" key="3">
    <source>
        <dbReference type="ARBA" id="ARBA00022692"/>
    </source>
</evidence>
<evidence type="ECO:0000256" key="6">
    <source>
        <dbReference type="ARBA" id="ARBA00038076"/>
    </source>
</evidence>
<keyword evidence="2" id="KW-1003">Cell membrane</keyword>
<gene>
    <name evidence="10" type="ORF">G0Q06_05980</name>
</gene>
<keyword evidence="5 7" id="KW-0472">Membrane</keyword>
<feature type="domain" description="ABC3 transporter permease C-terminal" evidence="8">
    <location>
        <begin position="291"/>
        <end position="404"/>
    </location>
</feature>
<dbReference type="InterPro" id="IPR050250">
    <property type="entry name" value="Macrolide_Exporter_MacB"/>
</dbReference>
<dbReference type="Proteomes" id="UP000478417">
    <property type="component" value="Unassembled WGS sequence"/>
</dbReference>
<feature type="transmembrane region" description="Helical" evidence="7">
    <location>
        <begin position="371"/>
        <end position="394"/>
    </location>
</feature>
<feature type="transmembrane region" description="Helical" evidence="7">
    <location>
        <begin position="21"/>
        <end position="47"/>
    </location>
</feature>
<evidence type="ECO:0000256" key="1">
    <source>
        <dbReference type="ARBA" id="ARBA00004651"/>
    </source>
</evidence>
<comment type="caution">
    <text evidence="10">The sequence shown here is derived from an EMBL/GenBank/DDBJ whole genome shotgun (WGS) entry which is preliminary data.</text>
</comment>
<keyword evidence="4 7" id="KW-1133">Transmembrane helix</keyword>
<dbReference type="Pfam" id="PF12704">
    <property type="entry name" value="MacB_PCD"/>
    <property type="match status" value="1"/>
</dbReference>
<comment type="similarity">
    <text evidence="6">Belongs to the ABC-4 integral membrane protein family.</text>
</comment>
<reference evidence="10 11" key="1">
    <citation type="submission" date="2020-02" db="EMBL/GenBank/DDBJ databases">
        <title>Albibacoteraceae fam. nov., the first described family within the subdivision 4 Verrucomicrobia.</title>
        <authorList>
            <person name="Xi F."/>
        </authorList>
    </citation>
    <scope>NUCLEOTIDE SEQUENCE [LARGE SCALE GENOMIC DNA]</scope>
    <source>
        <strain evidence="10 11">CK1056</strain>
    </source>
</reference>
<dbReference type="RefSeq" id="WP_163963493.1">
    <property type="nucleotide sequence ID" value="NZ_JAAGNX010000002.1"/>
</dbReference>
<keyword evidence="11" id="KW-1185">Reference proteome</keyword>
<dbReference type="Pfam" id="PF02687">
    <property type="entry name" value="FtsX"/>
    <property type="match status" value="1"/>
</dbReference>
<sequence length="411" mass="45164">MKLQLQDLLDLSARALGANKLRSGLTILGITIGVFSVVGVMTALSAIRQSIDTGLSVFAANVFEISKYPAIQFEGGRSKWRQRPNIDPRQAMDFAERMREEGIPVTIYGVDRGERVRFEDRKTSPSNAIFGTNENFLLTNKYDIEIGRNLTPSDLEFNRSIIVLGADISEELFPDQNPIGKSVVADNDRYTVVGVLKRRGKMFGSSMDNIVLIPVSRFVANNWNWRRSMDISILAPSAAEMSTTQDMAIGHFRQVRGLEPEEENNFEIYSNDSLQAAFAEVAKVIGTGGLLISAIALLCAGVGIMNIMLVSVTERTREIGLRKSIGARKRDILLQFLLEAVALSLLGGLAGIFLGWLLGNFVAAQMQVPMIIPWLWIGVALGVCSAIGVGFGFFPAYRAAQLKPVEALRFE</sequence>
<dbReference type="AlphaFoldDB" id="A0A6B2LZW5"/>
<evidence type="ECO:0000256" key="4">
    <source>
        <dbReference type="ARBA" id="ARBA00022989"/>
    </source>
</evidence>
<evidence type="ECO:0000313" key="10">
    <source>
        <dbReference type="EMBL" id="NDV61993.1"/>
    </source>
</evidence>
<feature type="transmembrane region" description="Helical" evidence="7">
    <location>
        <begin position="290"/>
        <end position="312"/>
    </location>
</feature>
<evidence type="ECO:0000256" key="5">
    <source>
        <dbReference type="ARBA" id="ARBA00023136"/>
    </source>
</evidence>
<dbReference type="PANTHER" id="PTHR30572:SF4">
    <property type="entry name" value="ABC TRANSPORTER PERMEASE YTRF"/>
    <property type="match status" value="1"/>
</dbReference>
<dbReference type="PANTHER" id="PTHR30572">
    <property type="entry name" value="MEMBRANE COMPONENT OF TRANSPORTER-RELATED"/>
    <property type="match status" value="1"/>
</dbReference>
<proteinExistence type="inferred from homology"/>
<accession>A0A6B2LZW5</accession>
<evidence type="ECO:0000259" key="8">
    <source>
        <dbReference type="Pfam" id="PF02687"/>
    </source>
</evidence>
<feature type="transmembrane region" description="Helical" evidence="7">
    <location>
        <begin position="333"/>
        <end position="359"/>
    </location>
</feature>
<dbReference type="InterPro" id="IPR003838">
    <property type="entry name" value="ABC3_permease_C"/>
</dbReference>
<feature type="domain" description="MacB-like periplasmic core" evidence="9">
    <location>
        <begin position="23"/>
        <end position="246"/>
    </location>
</feature>
<dbReference type="EMBL" id="JAAGNX010000002">
    <property type="protein sequence ID" value="NDV61993.1"/>
    <property type="molecule type" value="Genomic_DNA"/>
</dbReference>
<dbReference type="GO" id="GO:0022857">
    <property type="term" value="F:transmembrane transporter activity"/>
    <property type="evidence" value="ECO:0007669"/>
    <property type="project" value="TreeGrafter"/>
</dbReference>
<evidence type="ECO:0000313" key="11">
    <source>
        <dbReference type="Proteomes" id="UP000478417"/>
    </source>
</evidence>
<protein>
    <submittedName>
        <fullName evidence="10">FtsX-like permease family protein</fullName>
    </submittedName>
</protein>